<evidence type="ECO:0000259" key="8">
    <source>
        <dbReference type="PROSITE" id="PS51819"/>
    </source>
</evidence>
<feature type="domain" description="VOC" evidence="8">
    <location>
        <begin position="4"/>
        <end position="124"/>
    </location>
</feature>
<accession>A0ABD6BSF5</accession>
<sequence>MPSHLGHVHLKVTDADRAVEFYRDVLGLDVTERVGRYAFLSFGEHHHDLALQGTGGAGDDAPDPREARTGLYHSAWEVDDAAALRAVAERLAARGVAVSPVDHGISKALYFDDPDGNGVEVYLDTRAERDVEAWDGRNERFDPFSL</sequence>
<dbReference type="Pfam" id="PF00903">
    <property type="entry name" value="Glyoxalase"/>
    <property type="match status" value="1"/>
</dbReference>
<name>A0ABD6BSF5_9EURY</name>
<dbReference type="Proteomes" id="UP001597139">
    <property type="component" value="Unassembled WGS sequence"/>
</dbReference>
<proteinExistence type="inferred from homology"/>
<dbReference type="AlphaFoldDB" id="A0ABD6BSF5"/>
<comment type="caution">
    <text evidence="9">The sequence shown here is derived from an EMBL/GenBank/DDBJ whole genome shotgun (WGS) entry which is preliminary data.</text>
</comment>
<keyword evidence="5" id="KW-0223">Dioxygenase</keyword>
<evidence type="ECO:0000256" key="7">
    <source>
        <dbReference type="ARBA" id="ARBA00023004"/>
    </source>
</evidence>
<dbReference type="PANTHER" id="PTHR43279">
    <property type="entry name" value="CATECHOL-2,3-DIOXYGENASE"/>
    <property type="match status" value="1"/>
</dbReference>
<dbReference type="RefSeq" id="WP_267647343.1">
    <property type="nucleotide sequence ID" value="NZ_JANHGR010000002.1"/>
</dbReference>
<dbReference type="GO" id="GO:0051213">
    <property type="term" value="F:dioxygenase activity"/>
    <property type="evidence" value="ECO:0007669"/>
    <property type="project" value="UniProtKB-KW"/>
</dbReference>
<keyword evidence="4" id="KW-0058">Aromatic hydrocarbons catabolism</keyword>
<dbReference type="SUPFAM" id="SSF54593">
    <property type="entry name" value="Glyoxalase/Bleomycin resistance protein/Dihydroxybiphenyl dioxygenase"/>
    <property type="match status" value="1"/>
</dbReference>
<dbReference type="GO" id="GO:0046872">
    <property type="term" value="F:metal ion binding"/>
    <property type="evidence" value="ECO:0007669"/>
    <property type="project" value="UniProtKB-KW"/>
</dbReference>
<dbReference type="Gene3D" id="3.10.180.10">
    <property type="entry name" value="2,3-Dihydroxybiphenyl 1,2-Dioxygenase, domain 1"/>
    <property type="match status" value="1"/>
</dbReference>
<dbReference type="PANTHER" id="PTHR43279:SF1">
    <property type="entry name" value="CATECHOL-2,3-DIOXYGENASE"/>
    <property type="match status" value="1"/>
</dbReference>
<reference evidence="9 10" key="1">
    <citation type="journal article" date="2019" name="Int. J. Syst. Evol. Microbiol.">
        <title>The Global Catalogue of Microorganisms (GCM) 10K type strain sequencing project: providing services to taxonomists for standard genome sequencing and annotation.</title>
        <authorList>
            <consortium name="The Broad Institute Genomics Platform"/>
            <consortium name="The Broad Institute Genome Sequencing Center for Infectious Disease"/>
            <person name="Wu L."/>
            <person name="Ma J."/>
        </authorList>
    </citation>
    <scope>NUCLEOTIDE SEQUENCE [LARGE SCALE GENOMIC DNA]</scope>
    <source>
        <strain evidence="9 10">CGMCC 1.12859</strain>
    </source>
</reference>
<organism evidence="9 10">
    <name type="scientific">Halolamina litorea</name>
    <dbReference type="NCBI Taxonomy" id="1515593"/>
    <lineage>
        <taxon>Archaea</taxon>
        <taxon>Methanobacteriati</taxon>
        <taxon>Methanobacteriota</taxon>
        <taxon>Stenosarchaea group</taxon>
        <taxon>Halobacteria</taxon>
        <taxon>Halobacteriales</taxon>
        <taxon>Haloferacaceae</taxon>
    </lineage>
</organism>
<dbReference type="InterPro" id="IPR018146">
    <property type="entry name" value="Glyoxalase_1_CS"/>
</dbReference>
<evidence type="ECO:0000256" key="2">
    <source>
        <dbReference type="ARBA" id="ARBA00008784"/>
    </source>
</evidence>
<evidence type="ECO:0000256" key="4">
    <source>
        <dbReference type="ARBA" id="ARBA00022797"/>
    </source>
</evidence>
<protein>
    <submittedName>
        <fullName evidence="9">VOC family protein</fullName>
    </submittedName>
</protein>
<keyword evidence="7" id="KW-0408">Iron</keyword>
<dbReference type="PROSITE" id="PS51819">
    <property type="entry name" value="VOC"/>
    <property type="match status" value="1"/>
</dbReference>
<dbReference type="InterPro" id="IPR004360">
    <property type="entry name" value="Glyas_Fos-R_dOase_dom"/>
</dbReference>
<comment type="similarity">
    <text evidence="2">Belongs to the extradiol ring-cleavage dioxygenase family.</text>
</comment>
<keyword evidence="10" id="KW-1185">Reference proteome</keyword>
<dbReference type="InterPro" id="IPR037523">
    <property type="entry name" value="VOC_core"/>
</dbReference>
<dbReference type="InterPro" id="IPR029068">
    <property type="entry name" value="Glyas_Bleomycin-R_OHBP_Dase"/>
</dbReference>
<dbReference type="EMBL" id="JBHUCZ010000006">
    <property type="protein sequence ID" value="MFD1567555.1"/>
    <property type="molecule type" value="Genomic_DNA"/>
</dbReference>
<evidence type="ECO:0000256" key="6">
    <source>
        <dbReference type="ARBA" id="ARBA00023002"/>
    </source>
</evidence>
<keyword evidence="3" id="KW-0479">Metal-binding</keyword>
<dbReference type="InterPro" id="IPR000486">
    <property type="entry name" value="Xdiol_ring_cleave_dOase_1/2"/>
</dbReference>
<dbReference type="PROSITE" id="PS00082">
    <property type="entry name" value="EXTRADIOL_DIOXYGENAS"/>
    <property type="match status" value="1"/>
</dbReference>
<comment type="cofactor">
    <cofactor evidence="1">
        <name>Fe(2+)</name>
        <dbReference type="ChEBI" id="CHEBI:29033"/>
    </cofactor>
</comment>
<keyword evidence="6" id="KW-0560">Oxidoreductase</keyword>
<evidence type="ECO:0000313" key="9">
    <source>
        <dbReference type="EMBL" id="MFD1567555.1"/>
    </source>
</evidence>
<evidence type="ECO:0000256" key="3">
    <source>
        <dbReference type="ARBA" id="ARBA00022723"/>
    </source>
</evidence>
<gene>
    <name evidence="9" type="ORF">ACFSAU_08615</name>
</gene>
<dbReference type="PROSITE" id="PS00934">
    <property type="entry name" value="GLYOXALASE_I_1"/>
    <property type="match status" value="1"/>
</dbReference>
<evidence type="ECO:0000256" key="1">
    <source>
        <dbReference type="ARBA" id="ARBA00001954"/>
    </source>
</evidence>
<evidence type="ECO:0000313" key="10">
    <source>
        <dbReference type="Proteomes" id="UP001597139"/>
    </source>
</evidence>
<evidence type="ECO:0000256" key="5">
    <source>
        <dbReference type="ARBA" id="ARBA00022964"/>
    </source>
</evidence>